<dbReference type="Gene3D" id="3.40.50.150">
    <property type="entry name" value="Vaccinia Virus protein VP39"/>
    <property type="match status" value="1"/>
</dbReference>
<dbReference type="InterPro" id="IPR013216">
    <property type="entry name" value="Methyltransf_11"/>
</dbReference>
<evidence type="ECO:0000259" key="1">
    <source>
        <dbReference type="Pfam" id="PF08241"/>
    </source>
</evidence>
<dbReference type="Proteomes" id="UP000766336">
    <property type="component" value="Unassembled WGS sequence"/>
</dbReference>
<reference evidence="2 3" key="1">
    <citation type="submission" date="2021-05" db="EMBL/GenBank/DDBJ databases">
        <title>Roseococcus sp. XZZS9, whole genome shotgun sequencing project.</title>
        <authorList>
            <person name="Zhao G."/>
            <person name="Shen L."/>
        </authorList>
    </citation>
    <scope>NUCLEOTIDE SEQUENCE [LARGE SCALE GENOMIC DNA]</scope>
    <source>
        <strain evidence="2 3">XZZS9</strain>
    </source>
</reference>
<dbReference type="GO" id="GO:0008168">
    <property type="term" value="F:methyltransferase activity"/>
    <property type="evidence" value="ECO:0007669"/>
    <property type="project" value="UniProtKB-KW"/>
</dbReference>
<dbReference type="RefSeq" id="WP_213670489.1">
    <property type="nucleotide sequence ID" value="NZ_JAHCDA010000002.1"/>
</dbReference>
<dbReference type="InterPro" id="IPR050508">
    <property type="entry name" value="Methyltransf_Superfamily"/>
</dbReference>
<proteinExistence type="predicted"/>
<gene>
    <name evidence="2" type="ORF">KHU32_12910</name>
</gene>
<dbReference type="PANTHER" id="PTHR42912">
    <property type="entry name" value="METHYLTRANSFERASE"/>
    <property type="match status" value="1"/>
</dbReference>
<protein>
    <submittedName>
        <fullName evidence="2">Class I SAM-dependent methyltransferase</fullName>
    </submittedName>
</protein>
<dbReference type="Pfam" id="PF08241">
    <property type="entry name" value="Methyltransf_11"/>
    <property type="match status" value="1"/>
</dbReference>
<keyword evidence="3" id="KW-1185">Reference proteome</keyword>
<keyword evidence="2" id="KW-0808">Transferase</keyword>
<dbReference type="EMBL" id="JAHCDA010000002">
    <property type="protein sequence ID" value="MBS7811842.1"/>
    <property type="molecule type" value="Genomic_DNA"/>
</dbReference>
<evidence type="ECO:0000313" key="3">
    <source>
        <dbReference type="Proteomes" id="UP000766336"/>
    </source>
</evidence>
<dbReference type="GO" id="GO:0032259">
    <property type="term" value="P:methylation"/>
    <property type="evidence" value="ECO:0007669"/>
    <property type="project" value="UniProtKB-KW"/>
</dbReference>
<comment type="caution">
    <text evidence="2">The sequence shown here is derived from an EMBL/GenBank/DDBJ whole genome shotgun (WGS) entry which is preliminary data.</text>
</comment>
<accession>A0ABS5QDR3</accession>
<organism evidence="2 3">
    <name type="scientific">Roseococcus pinisoli</name>
    <dbReference type="NCBI Taxonomy" id="2835040"/>
    <lineage>
        <taxon>Bacteria</taxon>
        <taxon>Pseudomonadati</taxon>
        <taxon>Pseudomonadota</taxon>
        <taxon>Alphaproteobacteria</taxon>
        <taxon>Acetobacterales</taxon>
        <taxon>Roseomonadaceae</taxon>
        <taxon>Roseococcus</taxon>
    </lineage>
</organism>
<dbReference type="CDD" id="cd02440">
    <property type="entry name" value="AdoMet_MTases"/>
    <property type="match status" value="1"/>
</dbReference>
<sequence length="247" mass="26896">MEAAEYSLMDSVEDRMWWYRAMHRHALEALAPLPRTARVLDAGCGTGGFLARLRQARPEADLYGLEFAEAAAARATAKAKARVACGTVNALPFPDACFDAVVSLDVICHGGVDPDAALAEFRRVLRPGGLLVLNLPGHEWLKSAHDLRVHNVRRFERAGAKAMLTSSGFTAPDPRHWISLLLPLMVLQRKVLARGEEDASDVMPYPAWLDASLYAICRLEAGLLRAGLRFPAGGSLLTTALRSENSP</sequence>
<name>A0ABS5QDR3_9PROT</name>
<feature type="domain" description="Methyltransferase type 11" evidence="1">
    <location>
        <begin position="40"/>
        <end position="133"/>
    </location>
</feature>
<dbReference type="SUPFAM" id="SSF53335">
    <property type="entry name" value="S-adenosyl-L-methionine-dependent methyltransferases"/>
    <property type="match status" value="1"/>
</dbReference>
<evidence type="ECO:0000313" key="2">
    <source>
        <dbReference type="EMBL" id="MBS7811842.1"/>
    </source>
</evidence>
<dbReference type="InterPro" id="IPR029063">
    <property type="entry name" value="SAM-dependent_MTases_sf"/>
</dbReference>
<keyword evidence="2" id="KW-0489">Methyltransferase</keyword>